<organism evidence="2 3">
    <name type="scientific">Carpinus fangiana</name>
    <dbReference type="NCBI Taxonomy" id="176857"/>
    <lineage>
        <taxon>Eukaryota</taxon>
        <taxon>Viridiplantae</taxon>
        <taxon>Streptophyta</taxon>
        <taxon>Embryophyta</taxon>
        <taxon>Tracheophyta</taxon>
        <taxon>Spermatophyta</taxon>
        <taxon>Magnoliopsida</taxon>
        <taxon>eudicotyledons</taxon>
        <taxon>Gunneridae</taxon>
        <taxon>Pentapetalae</taxon>
        <taxon>rosids</taxon>
        <taxon>fabids</taxon>
        <taxon>Fagales</taxon>
        <taxon>Betulaceae</taxon>
        <taxon>Carpinus</taxon>
    </lineage>
</organism>
<evidence type="ECO:0000313" key="3">
    <source>
        <dbReference type="Proteomes" id="UP000327013"/>
    </source>
</evidence>
<dbReference type="Proteomes" id="UP000327013">
    <property type="component" value="Unassembled WGS sequence"/>
</dbReference>
<feature type="compositionally biased region" description="Basic and acidic residues" evidence="1">
    <location>
        <begin position="236"/>
        <end position="249"/>
    </location>
</feature>
<evidence type="ECO:0000256" key="1">
    <source>
        <dbReference type="SAM" id="MobiDB-lite"/>
    </source>
</evidence>
<feature type="compositionally biased region" description="Basic and acidic residues" evidence="1">
    <location>
        <begin position="205"/>
        <end position="228"/>
    </location>
</feature>
<accession>A0A5N6KUZ3</accession>
<protein>
    <submittedName>
        <fullName evidence="2">Uncharacterized protein</fullName>
    </submittedName>
</protein>
<reference evidence="2 3" key="1">
    <citation type="submission" date="2019-06" db="EMBL/GenBank/DDBJ databases">
        <title>A chromosomal-level reference genome of Carpinus fangiana (Coryloideae, Betulaceae).</title>
        <authorList>
            <person name="Yang X."/>
            <person name="Wang Z."/>
            <person name="Zhang L."/>
            <person name="Hao G."/>
            <person name="Liu J."/>
            <person name="Yang Y."/>
        </authorList>
    </citation>
    <scope>NUCLEOTIDE SEQUENCE [LARGE SCALE GENOMIC DNA]</scope>
    <source>
        <strain evidence="2">Cfa_2016G</strain>
        <tissue evidence="2">Leaf</tissue>
    </source>
</reference>
<dbReference type="EMBL" id="VIBQ01000013">
    <property type="protein sequence ID" value="KAB8346310.1"/>
    <property type="molecule type" value="Genomic_DNA"/>
</dbReference>
<feature type="region of interest" description="Disordered" evidence="1">
    <location>
        <begin position="150"/>
        <end position="169"/>
    </location>
</feature>
<dbReference type="AlphaFoldDB" id="A0A5N6KUZ3"/>
<comment type="caution">
    <text evidence="2">The sequence shown here is derived from an EMBL/GenBank/DDBJ whole genome shotgun (WGS) entry which is preliminary data.</text>
</comment>
<gene>
    <name evidence="2" type="ORF">FH972_023354</name>
</gene>
<name>A0A5N6KUZ3_9ROSI</name>
<keyword evidence="3" id="KW-1185">Reference proteome</keyword>
<feature type="compositionally biased region" description="Acidic residues" evidence="1">
    <location>
        <begin position="283"/>
        <end position="299"/>
    </location>
</feature>
<evidence type="ECO:0000313" key="2">
    <source>
        <dbReference type="EMBL" id="KAB8346310.1"/>
    </source>
</evidence>
<sequence>MGAKNECQSVSLGSEATCDDREWVALPDAQLREADVEVLAWVPLNALLLAFGQRHIQPQDDSLVLLVNGIIICEYRHSCLKRVNVEQVAIMVRADMYPDNSQQPHSPIQHHHNQRRYHPTRQLLPVAPASPKVQQRGKIVHLAKHLIPSPRHHAPQRKHKQHRHEQQRNAPKHHILLLHQRRIRARLRLVEVSLNQRPTKRMQHALREDDSPHPCVQKHEVLRGDAGRARQQRLARRQEDGERRQRVGQDADAVGPAAEAGAQAVLRGVALNGGAPGAVGDADGGEDEEVGEQRGEDEDLQAGCVRPEAGEAGYGEEVVAEGGCQGAEGPGEARGGFGMEFWTGVEEACEGQGEEDREKHDPEDPGVKHGEVMAVVDCVQVLAGPRVIGTGHNTVGVAPMVLDILSAVKVLEVCTRLENVRERHRLSSGLAQPKEDSGGVSPLSIFCYDGTCINDAGK</sequence>
<feature type="region of interest" description="Disordered" evidence="1">
    <location>
        <begin position="274"/>
        <end position="299"/>
    </location>
</feature>
<proteinExistence type="predicted"/>
<feature type="region of interest" description="Disordered" evidence="1">
    <location>
        <begin position="199"/>
        <end position="256"/>
    </location>
</feature>